<name>A0A2W1N1Y0_9FLAO</name>
<keyword evidence="1" id="KW-0175">Coiled coil</keyword>
<evidence type="ECO:0000256" key="1">
    <source>
        <dbReference type="SAM" id="Coils"/>
    </source>
</evidence>
<evidence type="ECO:0000313" key="2">
    <source>
        <dbReference type="EMBL" id="PZE17570.1"/>
    </source>
</evidence>
<evidence type="ECO:0000313" key="3">
    <source>
        <dbReference type="Proteomes" id="UP000249248"/>
    </source>
</evidence>
<gene>
    <name evidence="2" type="ORF">DNU06_07000</name>
</gene>
<dbReference type="EMBL" id="QKSB01000003">
    <property type="protein sequence ID" value="PZE17570.1"/>
    <property type="molecule type" value="Genomic_DNA"/>
</dbReference>
<feature type="coiled-coil region" evidence="1">
    <location>
        <begin position="378"/>
        <end position="414"/>
    </location>
</feature>
<reference evidence="2 3" key="1">
    <citation type="submission" date="2018-06" db="EMBL/GenBank/DDBJ databases">
        <title>The draft genome sequence of Crocinitomix sp. SM1701.</title>
        <authorList>
            <person name="Zhang X."/>
        </authorList>
    </citation>
    <scope>NUCLEOTIDE SEQUENCE [LARGE SCALE GENOMIC DNA]</scope>
    <source>
        <strain evidence="2 3">SM1701</strain>
    </source>
</reference>
<keyword evidence="3" id="KW-1185">Reference proteome</keyword>
<proteinExistence type="predicted"/>
<comment type="caution">
    <text evidence="2">The sequence shown here is derived from an EMBL/GenBank/DDBJ whole genome shotgun (WGS) entry which is preliminary data.</text>
</comment>
<dbReference type="AlphaFoldDB" id="A0A2W1N1Y0"/>
<dbReference type="Proteomes" id="UP000249248">
    <property type="component" value="Unassembled WGS sequence"/>
</dbReference>
<protein>
    <submittedName>
        <fullName evidence="2">Uncharacterized protein</fullName>
    </submittedName>
</protein>
<organism evidence="2 3">
    <name type="scientific">Putridiphycobacter roseus</name>
    <dbReference type="NCBI Taxonomy" id="2219161"/>
    <lineage>
        <taxon>Bacteria</taxon>
        <taxon>Pseudomonadati</taxon>
        <taxon>Bacteroidota</taxon>
        <taxon>Flavobacteriia</taxon>
        <taxon>Flavobacteriales</taxon>
        <taxon>Crocinitomicaceae</taxon>
        <taxon>Putridiphycobacter</taxon>
    </lineage>
</organism>
<sequence>MNQKTNCMKPLYLFISLILITHLNHSFSNSPADNPIREKVLKYDFQLEQTIQLKAKLGQSVFVNAADLEKLKGVKIHHIDLVYSAYTGSNTVSQDQLHVQRIQNLKMALPQVEKDKPTWKFIEQTGAKSLKEAKTYFHGFVVHYGPDLSYQHLKEFFKPFQTATKTFTVSAKEGGVFDCGGGTTVNIAGNSVTYLDGTPVNGDFTFAYNEFKDPTDFAFSGIPMTYNDGREDLNFSSVGMYNLRGEQNGKELDLKAPVKVDFNCTKPAPGVAFYQMDDVTGEWTKKKEVNYGGSKETLKYTRKSELEFDGHYFELNSKIYENYADIQFDEASWDWFFKHLASYPKLNALVKQFDESEKTAQTTVEPKELMDVVTAIMIEEKKTEMKLERAERAAQEAQRQKAEAEKMAKLRAENQKYLDAVAANGISSPSLVNGLNSPDFGVYNCDQLYKLEEPLALSPTYVDENGVEITSKHVVCVMDLNFNGSFSFHPNNIKCSGVGKNVILLFTDDKSVFMLSEQQFNRLDLKENLRPVFAMKNMTSIIKKSDDLKSYLNI</sequence>
<accession>A0A2W1N1Y0</accession>